<dbReference type="EMBL" id="JADPUN010000081">
    <property type="protein sequence ID" value="MBF9128608.1"/>
    <property type="molecule type" value="Genomic_DNA"/>
</dbReference>
<keyword evidence="1" id="KW-0472">Membrane</keyword>
<evidence type="ECO:0000259" key="2">
    <source>
        <dbReference type="Pfam" id="PF10756"/>
    </source>
</evidence>
<name>A0ABS0GQY9_9ACTN</name>
<dbReference type="InterPro" id="IPR019692">
    <property type="entry name" value="CFP-6_PH"/>
</dbReference>
<feature type="domain" description="Low molecular weight protein antigen 6 PH" evidence="2">
    <location>
        <begin position="75"/>
        <end position="111"/>
    </location>
</feature>
<dbReference type="Proteomes" id="UP000638560">
    <property type="component" value="Unassembled WGS sequence"/>
</dbReference>
<dbReference type="RefSeq" id="WP_196200254.1">
    <property type="nucleotide sequence ID" value="NZ_JADPUN010000081.1"/>
</dbReference>
<dbReference type="Pfam" id="PF10756">
    <property type="entry name" value="bPH_6"/>
    <property type="match status" value="1"/>
</dbReference>
<organism evidence="3 4">
    <name type="scientific">Plantactinospora alkalitolerans</name>
    <dbReference type="NCBI Taxonomy" id="2789879"/>
    <lineage>
        <taxon>Bacteria</taxon>
        <taxon>Bacillati</taxon>
        <taxon>Actinomycetota</taxon>
        <taxon>Actinomycetes</taxon>
        <taxon>Micromonosporales</taxon>
        <taxon>Micromonosporaceae</taxon>
        <taxon>Plantactinospora</taxon>
    </lineage>
</organism>
<reference evidence="3 4" key="1">
    <citation type="submission" date="2020-11" db="EMBL/GenBank/DDBJ databases">
        <title>A novel isolate from a Black sea contaminated sediment with potential to produce alkanes: Plantactinospora alkalitolerans sp. nov.</title>
        <authorList>
            <person name="Carro L."/>
            <person name="Veyisoglu A."/>
            <person name="Guven K."/>
            <person name="Schumann P."/>
            <person name="Klenk H.-P."/>
            <person name="Sahin N."/>
        </authorList>
    </citation>
    <scope>NUCLEOTIDE SEQUENCE [LARGE SCALE GENOMIC DNA]</scope>
    <source>
        <strain evidence="3 4">S1510</strain>
    </source>
</reference>
<accession>A0ABS0GQY9</accession>
<keyword evidence="1" id="KW-0812">Transmembrane</keyword>
<protein>
    <submittedName>
        <fullName evidence="3">PH domain-containing protein</fullName>
    </submittedName>
</protein>
<gene>
    <name evidence="3" type="ORF">I0C86_06340</name>
</gene>
<evidence type="ECO:0000313" key="4">
    <source>
        <dbReference type="Proteomes" id="UP000638560"/>
    </source>
</evidence>
<keyword evidence="1" id="KW-1133">Transmembrane helix</keyword>
<feature type="transmembrane region" description="Helical" evidence="1">
    <location>
        <begin position="12"/>
        <end position="33"/>
    </location>
</feature>
<sequence>MLTFRSRSLELGYQLTAAVLTLLGGAAVVSGIRTWRDSRSASIWAPEFTLEDAALTAGFAALFSTLAVLCWRASRRRLRVDDTGITWTGIIRRRHLGWSQIAHVDLLMGVRNGQVRVYADRQRYVVFRTVGPFFGTWFSERRLTTVLSRPPDTAAPAIHEVHEALLAGRDRSRVGG</sequence>
<feature type="transmembrane region" description="Helical" evidence="1">
    <location>
        <begin position="53"/>
        <end position="71"/>
    </location>
</feature>
<keyword evidence="4" id="KW-1185">Reference proteome</keyword>
<evidence type="ECO:0000313" key="3">
    <source>
        <dbReference type="EMBL" id="MBF9128608.1"/>
    </source>
</evidence>
<proteinExistence type="predicted"/>
<evidence type="ECO:0000256" key="1">
    <source>
        <dbReference type="SAM" id="Phobius"/>
    </source>
</evidence>
<comment type="caution">
    <text evidence="3">The sequence shown here is derived from an EMBL/GenBank/DDBJ whole genome shotgun (WGS) entry which is preliminary data.</text>
</comment>